<name>A0A5J4G255_9FLAO</name>
<feature type="transmembrane region" description="Helical" evidence="6">
    <location>
        <begin position="6"/>
        <end position="27"/>
    </location>
</feature>
<feature type="transmembrane region" description="Helical" evidence="6">
    <location>
        <begin position="184"/>
        <end position="202"/>
    </location>
</feature>
<proteinExistence type="predicted"/>
<organism evidence="7 8">
    <name type="scientific">Patiriisocius marinistellae</name>
    <dbReference type="NCBI Taxonomy" id="2494560"/>
    <lineage>
        <taxon>Bacteria</taxon>
        <taxon>Pseudomonadati</taxon>
        <taxon>Bacteroidota</taxon>
        <taxon>Flavobacteriia</taxon>
        <taxon>Flavobacteriales</taxon>
        <taxon>Flavobacteriaceae</taxon>
        <taxon>Patiriisocius</taxon>
    </lineage>
</organism>
<feature type="transmembrane region" description="Helical" evidence="6">
    <location>
        <begin position="148"/>
        <end position="172"/>
    </location>
</feature>
<dbReference type="PANTHER" id="PTHR30086">
    <property type="entry name" value="ARGININE EXPORTER PROTEIN ARGO"/>
    <property type="match status" value="1"/>
</dbReference>
<dbReference type="PIRSF" id="PIRSF006324">
    <property type="entry name" value="LeuE"/>
    <property type="match status" value="1"/>
</dbReference>
<keyword evidence="2" id="KW-1003">Cell membrane</keyword>
<evidence type="ECO:0000256" key="5">
    <source>
        <dbReference type="ARBA" id="ARBA00023136"/>
    </source>
</evidence>
<keyword evidence="5 6" id="KW-0472">Membrane</keyword>
<comment type="caution">
    <text evidence="7">The sequence shown here is derived from an EMBL/GenBank/DDBJ whole genome shotgun (WGS) entry which is preliminary data.</text>
</comment>
<feature type="transmembrane region" description="Helical" evidence="6">
    <location>
        <begin position="69"/>
        <end position="90"/>
    </location>
</feature>
<dbReference type="RefSeq" id="WP_151894659.1">
    <property type="nucleotide sequence ID" value="NZ_BKCF01000004.1"/>
</dbReference>
<keyword evidence="3 6" id="KW-0812">Transmembrane</keyword>
<evidence type="ECO:0000256" key="4">
    <source>
        <dbReference type="ARBA" id="ARBA00022989"/>
    </source>
</evidence>
<evidence type="ECO:0000256" key="1">
    <source>
        <dbReference type="ARBA" id="ARBA00004651"/>
    </source>
</evidence>
<dbReference type="Pfam" id="PF01810">
    <property type="entry name" value="LysE"/>
    <property type="match status" value="1"/>
</dbReference>
<keyword evidence="4 6" id="KW-1133">Transmembrane helix</keyword>
<evidence type="ECO:0000256" key="3">
    <source>
        <dbReference type="ARBA" id="ARBA00022692"/>
    </source>
</evidence>
<evidence type="ECO:0000256" key="6">
    <source>
        <dbReference type="SAM" id="Phobius"/>
    </source>
</evidence>
<dbReference type="Proteomes" id="UP000326994">
    <property type="component" value="Unassembled WGS sequence"/>
</dbReference>
<dbReference type="OrthoDB" id="9784202at2"/>
<dbReference type="GO" id="GO:0005886">
    <property type="term" value="C:plasma membrane"/>
    <property type="evidence" value="ECO:0007669"/>
    <property type="project" value="UniProtKB-SubCell"/>
</dbReference>
<dbReference type="GO" id="GO:0015171">
    <property type="term" value="F:amino acid transmembrane transporter activity"/>
    <property type="evidence" value="ECO:0007669"/>
    <property type="project" value="TreeGrafter"/>
</dbReference>
<feature type="transmembrane region" description="Helical" evidence="6">
    <location>
        <begin position="39"/>
        <end position="63"/>
    </location>
</feature>
<gene>
    <name evidence="7" type="ORF">ULMS_22440</name>
</gene>
<evidence type="ECO:0000313" key="7">
    <source>
        <dbReference type="EMBL" id="GEQ86736.1"/>
    </source>
</evidence>
<comment type="subcellular location">
    <subcellularLocation>
        <location evidence="1">Cell membrane</location>
        <topology evidence="1">Multi-pass membrane protein</topology>
    </subcellularLocation>
</comment>
<protein>
    <submittedName>
        <fullName evidence="7">Threonine transporter RhtB</fullName>
    </submittedName>
</protein>
<dbReference type="AlphaFoldDB" id="A0A5J4G255"/>
<sequence length="203" mass="22044">MLESLLSFSLATIALAISPGPDNIYVLTQSLVNGLKSGIATTAGLISGCIVHTSLLAFGISAVITTSEILFYGIKVFGAIYLFFLAFKVFKSDASINMESNAPKKSHGSLFKQGFIMNLLNPKVMIFFLAFFPAFIWNPEGETVSQIFILGITFMAISFIIFSLIALLAGGISKYLKKNKKIGVILKWLQIVVFIGIGVFILL</sequence>
<feature type="transmembrane region" description="Helical" evidence="6">
    <location>
        <begin position="115"/>
        <end position="136"/>
    </location>
</feature>
<evidence type="ECO:0000313" key="8">
    <source>
        <dbReference type="Proteomes" id="UP000326994"/>
    </source>
</evidence>
<dbReference type="EMBL" id="BKCF01000004">
    <property type="protein sequence ID" value="GEQ86736.1"/>
    <property type="molecule type" value="Genomic_DNA"/>
</dbReference>
<dbReference type="InterPro" id="IPR001123">
    <property type="entry name" value="LeuE-type"/>
</dbReference>
<evidence type="ECO:0000256" key="2">
    <source>
        <dbReference type="ARBA" id="ARBA00022475"/>
    </source>
</evidence>
<dbReference type="PANTHER" id="PTHR30086:SF20">
    <property type="entry name" value="ARGININE EXPORTER PROTEIN ARGO-RELATED"/>
    <property type="match status" value="1"/>
</dbReference>
<accession>A0A5J4G255</accession>
<reference evidence="7 8" key="1">
    <citation type="submission" date="2019-08" db="EMBL/GenBank/DDBJ databases">
        <title>Ulvibacter marinistellae sp. nov., isolated from a starfish, Patiria pectinifera.</title>
        <authorList>
            <person name="Kawano K."/>
            <person name="Ushijima N."/>
            <person name="Kihara M."/>
            <person name="Itoh H."/>
        </authorList>
    </citation>
    <scope>NUCLEOTIDE SEQUENCE [LARGE SCALE GENOMIC DNA]</scope>
    <source>
        <strain evidence="7 8">KK4</strain>
    </source>
</reference>
<keyword evidence="8" id="KW-1185">Reference proteome</keyword>